<dbReference type="AlphaFoldDB" id="A0A8X6QKZ9"/>
<gene>
    <name evidence="2" type="ORF">NPIL_402331</name>
</gene>
<reference evidence="2" key="1">
    <citation type="submission" date="2020-08" db="EMBL/GenBank/DDBJ databases">
        <title>Multicomponent nature underlies the extraordinary mechanical properties of spider dragline silk.</title>
        <authorList>
            <person name="Kono N."/>
            <person name="Nakamura H."/>
            <person name="Mori M."/>
            <person name="Yoshida Y."/>
            <person name="Ohtoshi R."/>
            <person name="Malay A.D."/>
            <person name="Moran D.A.P."/>
            <person name="Tomita M."/>
            <person name="Numata K."/>
            <person name="Arakawa K."/>
        </authorList>
    </citation>
    <scope>NUCLEOTIDE SEQUENCE</scope>
</reference>
<evidence type="ECO:0000313" key="3">
    <source>
        <dbReference type="Proteomes" id="UP000887013"/>
    </source>
</evidence>
<keyword evidence="3" id="KW-1185">Reference proteome</keyword>
<evidence type="ECO:0000313" key="2">
    <source>
        <dbReference type="EMBL" id="GFU30906.1"/>
    </source>
</evidence>
<accession>A0A8X6QKZ9</accession>
<name>A0A8X6QKZ9_NEPPI</name>
<comment type="caution">
    <text evidence="2">The sequence shown here is derived from an EMBL/GenBank/DDBJ whole genome shotgun (WGS) entry which is preliminary data.</text>
</comment>
<dbReference type="EMBL" id="BMAW01129555">
    <property type="protein sequence ID" value="GFU30906.1"/>
    <property type="molecule type" value="Genomic_DNA"/>
</dbReference>
<sequence>MKILVVWEIGGQMIGWFCDWIELMLRVMIGLGLDRWGVVGEGEARGVGGQASAVVRVRGIGGPGNGHITKKRKRLMKHQGPINLEEKLYTTFLGTLTHISPIQRDFLEDRWLNNFGTNSLNFMSHKRLSNLLYDGNTDDFGYINHRQMEALQLFYDLPSVNESDDSENSCDENYMPKPLEYTSDSDTASSEDEDINLPGTSQVTQVKWEWKKVVTKDIPAFLEEAGPSEEIILMEKLIMIN</sequence>
<organism evidence="2 3">
    <name type="scientific">Nephila pilipes</name>
    <name type="common">Giant wood spider</name>
    <name type="synonym">Nephila maculata</name>
    <dbReference type="NCBI Taxonomy" id="299642"/>
    <lineage>
        <taxon>Eukaryota</taxon>
        <taxon>Metazoa</taxon>
        <taxon>Ecdysozoa</taxon>
        <taxon>Arthropoda</taxon>
        <taxon>Chelicerata</taxon>
        <taxon>Arachnida</taxon>
        <taxon>Araneae</taxon>
        <taxon>Araneomorphae</taxon>
        <taxon>Entelegynae</taxon>
        <taxon>Araneoidea</taxon>
        <taxon>Nephilidae</taxon>
        <taxon>Nephila</taxon>
    </lineage>
</organism>
<feature type="region of interest" description="Disordered" evidence="1">
    <location>
        <begin position="162"/>
        <end position="198"/>
    </location>
</feature>
<dbReference type="OrthoDB" id="6444499at2759"/>
<evidence type="ECO:0000256" key="1">
    <source>
        <dbReference type="SAM" id="MobiDB-lite"/>
    </source>
</evidence>
<proteinExistence type="predicted"/>
<protein>
    <submittedName>
        <fullName evidence="2">Uncharacterized protein</fullName>
    </submittedName>
</protein>
<dbReference type="Proteomes" id="UP000887013">
    <property type="component" value="Unassembled WGS sequence"/>
</dbReference>